<sequence>MEDEWEEEEQLVVVELSGVINNDFLSKCRGTCKILDIDSDKPMMQVGQYVFVGEYEEDTQESTADLKYNCHTVKRLKMQRIFLTEKKDVETSTGQKDVPDCVEDQDSLDCSHEGKLGRKEGEQQGNTADDPTVE</sequence>
<reference evidence="3" key="1">
    <citation type="journal article" date="2023" name="Front. Mar. Sci.">
        <title>A new Merluccius polli reference genome to investigate the effects of global change in West African waters.</title>
        <authorList>
            <person name="Mateo J.L."/>
            <person name="Blanco-Fernandez C."/>
            <person name="Garcia-Vazquez E."/>
            <person name="Machado-Schiaffino G."/>
        </authorList>
    </citation>
    <scope>NUCLEOTIDE SEQUENCE</scope>
    <source>
        <strain evidence="3">C29</strain>
        <tissue evidence="3">Fin</tissue>
    </source>
</reference>
<accession>A0AA47MER7</accession>
<organism evidence="3 4">
    <name type="scientific">Merluccius polli</name>
    <name type="common">Benguela hake</name>
    <name type="synonym">Merluccius cadenati</name>
    <dbReference type="NCBI Taxonomy" id="89951"/>
    <lineage>
        <taxon>Eukaryota</taxon>
        <taxon>Metazoa</taxon>
        <taxon>Chordata</taxon>
        <taxon>Craniata</taxon>
        <taxon>Vertebrata</taxon>
        <taxon>Euteleostomi</taxon>
        <taxon>Actinopterygii</taxon>
        <taxon>Neopterygii</taxon>
        <taxon>Teleostei</taxon>
        <taxon>Neoteleostei</taxon>
        <taxon>Acanthomorphata</taxon>
        <taxon>Zeiogadaria</taxon>
        <taxon>Gadariae</taxon>
        <taxon>Gadiformes</taxon>
        <taxon>Gadoidei</taxon>
        <taxon>Merlucciidae</taxon>
        <taxon>Merluccius</taxon>
    </lineage>
</organism>
<feature type="compositionally biased region" description="Polar residues" evidence="1">
    <location>
        <begin position="123"/>
        <end position="134"/>
    </location>
</feature>
<feature type="domain" description="Transcription factor TFIIIC triple barrel" evidence="2">
    <location>
        <begin position="6"/>
        <end position="57"/>
    </location>
</feature>
<dbReference type="GO" id="GO:0006383">
    <property type="term" value="P:transcription by RNA polymerase III"/>
    <property type="evidence" value="ECO:0007669"/>
    <property type="project" value="InterPro"/>
</dbReference>
<dbReference type="Pfam" id="PF10419">
    <property type="entry name" value="TFIIIC_sub6"/>
    <property type="match status" value="1"/>
</dbReference>
<keyword evidence="4" id="KW-1185">Reference proteome</keyword>
<name>A0AA47MER7_MERPO</name>
<comment type="caution">
    <text evidence="3">The sequence shown here is derived from an EMBL/GenBank/DDBJ whole genome shotgun (WGS) entry which is preliminary data.</text>
</comment>
<gene>
    <name evidence="3" type="primary">Gtf3c6</name>
    <name evidence="3" type="ORF">N1851_024606</name>
</gene>
<dbReference type="PANTHER" id="PTHR21860">
    <property type="entry name" value="TRANSCRIPTION INITIATION FACTOR IIIC TFIIIC , POLYPEPTIDE 6-RELATED"/>
    <property type="match status" value="1"/>
</dbReference>
<dbReference type="InterPro" id="IPR042771">
    <property type="entry name" value="GTF3C6-like"/>
</dbReference>
<evidence type="ECO:0000256" key="1">
    <source>
        <dbReference type="SAM" id="MobiDB-lite"/>
    </source>
</evidence>
<dbReference type="EMBL" id="JAOPHQ010004566">
    <property type="protein sequence ID" value="KAK0138870.1"/>
    <property type="molecule type" value="Genomic_DNA"/>
</dbReference>
<dbReference type="Gene3D" id="2.60.40.4370">
    <property type="match status" value="1"/>
</dbReference>
<evidence type="ECO:0000313" key="4">
    <source>
        <dbReference type="Proteomes" id="UP001174136"/>
    </source>
</evidence>
<dbReference type="PANTHER" id="PTHR21860:SF2">
    <property type="entry name" value="GENERAL TRANSCRIPTION FACTOR 3C POLYPEPTIDE 6"/>
    <property type="match status" value="1"/>
</dbReference>
<evidence type="ECO:0000313" key="3">
    <source>
        <dbReference type="EMBL" id="KAK0138870.1"/>
    </source>
</evidence>
<feature type="region of interest" description="Disordered" evidence="1">
    <location>
        <begin position="88"/>
        <end position="134"/>
    </location>
</feature>
<evidence type="ECO:0000259" key="2">
    <source>
        <dbReference type="Pfam" id="PF10419"/>
    </source>
</evidence>
<feature type="compositionally biased region" description="Basic and acidic residues" evidence="1">
    <location>
        <begin position="109"/>
        <end position="122"/>
    </location>
</feature>
<dbReference type="GO" id="GO:0000127">
    <property type="term" value="C:transcription factor TFIIIC complex"/>
    <property type="evidence" value="ECO:0007669"/>
    <property type="project" value="TreeGrafter"/>
</dbReference>
<dbReference type="AlphaFoldDB" id="A0AA47MER7"/>
<dbReference type="Proteomes" id="UP001174136">
    <property type="component" value="Unassembled WGS sequence"/>
</dbReference>
<protein>
    <submittedName>
        <fullName evidence="3">General transcription factor 3C polypeptide 6</fullName>
    </submittedName>
</protein>
<dbReference type="InterPro" id="IPR019481">
    <property type="entry name" value="TFIIIC_triple_barrel"/>
</dbReference>
<proteinExistence type="predicted"/>